<dbReference type="InterPro" id="IPR003660">
    <property type="entry name" value="HAMP_dom"/>
</dbReference>
<protein>
    <recommendedName>
        <fullName evidence="12">Chemotaxis protein</fullName>
    </recommendedName>
</protein>
<dbReference type="GO" id="GO:0007165">
    <property type="term" value="P:signal transduction"/>
    <property type="evidence" value="ECO:0007669"/>
    <property type="project" value="UniProtKB-KW"/>
</dbReference>
<keyword evidence="3 7" id="KW-0472">Membrane</keyword>
<evidence type="ECO:0000256" key="6">
    <source>
        <dbReference type="PROSITE-ProRule" id="PRU00284"/>
    </source>
</evidence>
<keyword evidence="11" id="KW-1185">Reference proteome</keyword>
<dbReference type="Pfam" id="PF22673">
    <property type="entry name" value="MCP-like_PDC_1"/>
    <property type="match status" value="1"/>
</dbReference>
<dbReference type="Pfam" id="PF00672">
    <property type="entry name" value="HAMP"/>
    <property type="match status" value="1"/>
</dbReference>
<evidence type="ECO:0008006" key="12">
    <source>
        <dbReference type="Google" id="ProtNLM"/>
    </source>
</evidence>
<dbReference type="Pfam" id="PF00015">
    <property type="entry name" value="MCPsignal"/>
    <property type="match status" value="1"/>
</dbReference>
<dbReference type="CDD" id="cd06225">
    <property type="entry name" value="HAMP"/>
    <property type="match status" value="1"/>
</dbReference>
<proteinExistence type="inferred from homology"/>
<dbReference type="PANTHER" id="PTHR32089">
    <property type="entry name" value="METHYL-ACCEPTING CHEMOTAXIS PROTEIN MCPB"/>
    <property type="match status" value="1"/>
</dbReference>
<keyword evidence="7" id="KW-0812">Transmembrane</keyword>
<comment type="subcellular location">
    <subcellularLocation>
        <location evidence="1">Cell membrane</location>
    </subcellularLocation>
</comment>
<dbReference type="CDD" id="cd12913">
    <property type="entry name" value="PDC1_MCP_like"/>
    <property type="match status" value="1"/>
</dbReference>
<accession>A0A1V4HGA7</accession>
<dbReference type="PROSITE" id="PS50111">
    <property type="entry name" value="CHEMOTAXIS_TRANSDUC_2"/>
    <property type="match status" value="1"/>
</dbReference>
<evidence type="ECO:0000256" key="3">
    <source>
        <dbReference type="ARBA" id="ARBA00023136"/>
    </source>
</evidence>
<evidence type="ECO:0000256" key="7">
    <source>
        <dbReference type="SAM" id="Phobius"/>
    </source>
</evidence>
<dbReference type="Gene3D" id="3.30.450.20">
    <property type="entry name" value="PAS domain"/>
    <property type="match status" value="2"/>
</dbReference>
<evidence type="ECO:0000256" key="5">
    <source>
        <dbReference type="ARBA" id="ARBA00029447"/>
    </source>
</evidence>
<feature type="transmembrane region" description="Helical" evidence="7">
    <location>
        <begin position="319"/>
        <end position="341"/>
    </location>
</feature>
<feature type="domain" description="Methyl-accepting transducer" evidence="8">
    <location>
        <begin position="414"/>
        <end position="650"/>
    </location>
</feature>
<gene>
    <name evidence="10" type="ORF">BC351_31300</name>
</gene>
<dbReference type="SUPFAM" id="SSF58104">
    <property type="entry name" value="Methyl-accepting chemotaxis protein (MCP) signaling domain"/>
    <property type="match status" value="1"/>
</dbReference>
<organism evidence="10 11">
    <name type="scientific">Paenibacillus ferrarius</name>
    <dbReference type="NCBI Taxonomy" id="1469647"/>
    <lineage>
        <taxon>Bacteria</taxon>
        <taxon>Bacillati</taxon>
        <taxon>Bacillota</taxon>
        <taxon>Bacilli</taxon>
        <taxon>Bacillales</taxon>
        <taxon>Paenibacillaceae</taxon>
        <taxon>Paenibacillus</taxon>
    </lineage>
</organism>
<dbReference type="InterPro" id="IPR004089">
    <property type="entry name" value="MCPsignal_dom"/>
</dbReference>
<dbReference type="SMART" id="SM00283">
    <property type="entry name" value="MA"/>
    <property type="match status" value="1"/>
</dbReference>
<dbReference type="Proteomes" id="UP000190626">
    <property type="component" value="Unassembled WGS sequence"/>
</dbReference>
<name>A0A1V4HGA7_9BACL</name>
<dbReference type="EMBL" id="MBTG01000021">
    <property type="protein sequence ID" value="OPH54700.1"/>
    <property type="molecule type" value="Genomic_DNA"/>
</dbReference>
<feature type="domain" description="HAMP" evidence="9">
    <location>
        <begin position="343"/>
        <end position="395"/>
    </location>
</feature>
<dbReference type="AlphaFoldDB" id="A0A1V4HGA7"/>
<comment type="similarity">
    <text evidence="5">Belongs to the methyl-accepting chemotaxis (MCP) protein family.</text>
</comment>
<evidence type="ECO:0000256" key="1">
    <source>
        <dbReference type="ARBA" id="ARBA00004236"/>
    </source>
</evidence>
<evidence type="ECO:0000313" key="11">
    <source>
        <dbReference type="Proteomes" id="UP000190626"/>
    </source>
</evidence>
<dbReference type="Gene3D" id="1.10.287.950">
    <property type="entry name" value="Methyl-accepting chemotaxis protein"/>
    <property type="match status" value="1"/>
</dbReference>
<keyword evidence="7" id="KW-1133">Transmembrane helix</keyword>
<evidence type="ECO:0000256" key="4">
    <source>
        <dbReference type="ARBA" id="ARBA00023224"/>
    </source>
</evidence>
<evidence type="ECO:0000256" key="2">
    <source>
        <dbReference type="ARBA" id="ARBA00022475"/>
    </source>
</evidence>
<dbReference type="OrthoDB" id="9760371at2"/>
<dbReference type="Gene3D" id="6.10.340.10">
    <property type="match status" value="1"/>
</dbReference>
<dbReference type="PROSITE" id="PS50885">
    <property type="entry name" value="HAMP"/>
    <property type="match status" value="1"/>
</dbReference>
<dbReference type="STRING" id="1469647.BC351_31300"/>
<dbReference type="RefSeq" id="WP_079414953.1">
    <property type="nucleotide sequence ID" value="NZ_MBTG01000021.1"/>
</dbReference>
<reference evidence="11" key="1">
    <citation type="submission" date="2016-07" db="EMBL/GenBank/DDBJ databases">
        <authorList>
            <person name="Florea S."/>
            <person name="Webb J.S."/>
            <person name="Jaromczyk J."/>
            <person name="Schardl C.L."/>
        </authorList>
    </citation>
    <scope>NUCLEOTIDE SEQUENCE [LARGE SCALE GENOMIC DNA]</scope>
    <source>
        <strain evidence="11">CY1</strain>
    </source>
</reference>
<keyword evidence="2" id="KW-1003">Cell membrane</keyword>
<evidence type="ECO:0000259" key="9">
    <source>
        <dbReference type="PROSITE" id="PS50885"/>
    </source>
</evidence>
<dbReference type="GO" id="GO:0005886">
    <property type="term" value="C:plasma membrane"/>
    <property type="evidence" value="ECO:0007669"/>
    <property type="project" value="UniProtKB-SubCell"/>
</dbReference>
<evidence type="ECO:0000313" key="10">
    <source>
        <dbReference type="EMBL" id="OPH54700.1"/>
    </source>
</evidence>
<sequence length="700" mass="76149">MMWLRNRKLSFKLGMGIGLVLLLAFGSLIGVNLKQIYSTSLSQGEAEANHASEGVSTGFQQEVDGTISTLSALRGVVLDASMTKSLTREAVVRMLTTELGMHDNILGLYTLWEPNAFDKKDAANIKKQPYDDSTGRFIPYVVKVDNKIDVQPLLDYEKDGAGDYYQIAKKTKKNTWIEPYLYPISGKNVLITSLIMPILDKQGNFVGIIGADIALSELQKQIEQLKPLGGYATMISSAGNYVAHGTSPDKVTKNYNENPAAASVLDGVKQGKLSVYMEGSSGQDLHLFTPIVLKDSDQTWFMETIFAKKMILNVFYDELTLSLVIAISALILLAVILYFIIRMLVLRPIRAVSHLSVKLAEGEFTEKLTVHSKDEFGMMSEQFNTMVDKLRAMINTVTEHAMSVGATSEQLTASAEQTSRAAETITISIQEMAAGSETQLNDAQETSRAMTEMAIGVQRIAESTAHVSDSTDEVRVKTAAGNENIQMAVRQMTVLRDRVDESSQVIRRLGDRSEAIGNIIGIISTISKQTNLLALNAAIEASRAGEHGKGFAVVAAEVRKLAEQSNAASHEIVELISEIREDTKLAVKSMDQGTHEVNRGVQAVTESGHIFAAITTEMDQVHRQIQEVSAASEQMSASAEEVLATVEQLASIARSSSSNAQNVAAASEEQLATMEEIGASAEALGNLVQELVDLLSRFKV</sequence>
<dbReference type="SMART" id="SM00304">
    <property type="entry name" value="HAMP"/>
    <property type="match status" value="1"/>
</dbReference>
<dbReference type="CDD" id="cd11386">
    <property type="entry name" value="MCP_signal"/>
    <property type="match status" value="1"/>
</dbReference>
<dbReference type="PANTHER" id="PTHR32089:SF112">
    <property type="entry name" value="LYSOZYME-LIKE PROTEIN-RELATED"/>
    <property type="match status" value="1"/>
</dbReference>
<evidence type="ECO:0000259" key="8">
    <source>
        <dbReference type="PROSITE" id="PS50111"/>
    </source>
</evidence>
<comment type="caution">
    <text evidence="10">The sequence shown here is derived from an EMBL/GenBank/DDBJ whole genome shotgun (WGS) entry which is preliminary data.</text>
</comment>
<keyword evidence="4 6" id="KW-0807">Transducer</keyword>